<comment type="caution">
    <text evidence="1">The sequence shown here is derived from an EMBL/GenBank/DDBJ whole genome shotgun (WGS) entry which is preliminary data.</text>
</comment>
<organism evidence="1 2">
    <name type="scientific">Actinoallomurus acaciae</name>
    <dbReference type="NCBI Taxonomy" id="502577"/>
    <lineage>
        <taxon>Bacteria</taxon>
        <taxon>Bacillati</taxon>
        <taxon>Actinomycetota</taxon>
        <taxon>Actinomycetes</taxon>
        <taxon>Streptosporangiales</taxon>
        <taxon>Thermomonosporaceae</taxon>
        <taxon>Actinoallomurus</taxon>
    </lineage>
</organism>
<accession>A0ABV5YZK5</accession>
<dbReference type="Gene3D" id="1.20.120.640">
    <property type="entry name" value="Anticodon-binding domain of a subclass of class I aminoacyl-tRNA synthetases"/>
    <property type="match status" value="1"/>
</dbReference>
<sequence length="71" mass="7389">AVRLAGGPSAATSAADLRRHLADDLDAPSALAAVDRWVDHALSVVAEDREDEGTAPDVFRRAVDALLGIVL</sequence>
<feature type="non-terminal residue" evidence="1">
    <location>
        <position position="1"/>
    </location>
</feature>
<dbReference type="EMBL" id="JBHLZP010001127">
    <property type="protein sequence ID" value="MFB9840506.1"/>
    <property type="molecule type" value="Genomic_DNA"/>
</dbReference>
<gene>
    <name evidence="1" type="ORF">ACFFNX_51020</name>
</gene>
<name>A0ABV5YZK5_9ACTN</name>
<dbReference type="Proteomes" id="UP001589627">
    <property type="component" value="Unassembled WGS sequence"/>
</dbReference>
<proteinExistence type="predicted"/>
<protein>
    <submittedName>
        <fullName evidence="1">Cysteine--1-D-myo-inosityl 2-amino-2-deoxy-alpha-D-glucopyranoside ligase</fullName>
    </submittedName>
</protein>
<keyword evidence="1" id="KW-0436">Ligase</keyword>
<dbReference type="GO" id="GO:0016874">
    <property type="term" value="F:ligase activity"/>
    <property type="evidence" value="ECO:0007669"/>
    <property type="project" value="UniProtKB-KW"/>
</dbReference>
<evidence type="ECO:0000313" key="2">
    <source>
        <dbReference type="Proteomes" id="UP001589627"/>
    </source>
</evidence>
<reference evidence="1 2" key="1">
    <citation type="submission" date="2024-09" db="EMBL/GenBank/DDBJ databases">
        <authorList>
            <person name="Sun Q."/>
            <person name="Mori K."/>
        </authorList>
    </citation>
    <scope>NUCLEOTIDE SEQUENCE [LARGE SCALE GENOMIC DNA]</scope>
    <source>
        <strain evidence="1 2">TBRC 0563</strain>
    </source>
</reference>
<keyword evidence="2" id="KW-1185">Reference proteome</keyword>
<evidence type="ECO:0000313" key="1">
    <source>
        <dbReference type="EMBL" id="MFB9840506.1"/>
    </source>
</evidence>